<accession>A0A2K3M463</accession>
<feature type="compositionally biased region" description="Low complexity" evidence="1">
    <location>
        <begin position="10"/>
        <end position="24"/>
    </location>
</feature>
<evidence type="ECO:0000313" key="3">
    <source>
        <dbReference type="Proteomes" id="UP000236291"/>
    </source>
</evidence>
<gene>
    <name evidence="2" type="ORF">L195_g041646</name>
</gene>
<proteinExistence type="predicted"/>
<comment type="caution">
    <text evidence="2">The sequence shown here is derived from an EMBL/GenBank/DDBJ whole genome shotgun (WGS) entry which is preliminary data.</text>
</comment>
<organism evidence="2 3">
    <name type="scientific">Trifolium pratense</name>
    <name type="common">Red clover</name>
    <dbReference type="NCBI Taxonomy" id="57577"/>
    <lineage>
        <taxon>Eukaryota</taxon>
        <taxon>Viridiplantae</taxon>
        <taxon>Streptophyta</taxon>
        <taxon>Embryophyta</taxon>
        <taxon>Tracheophyta</taxon>
        <taxon>Spermatophyta</taxon>
        <taxon>Magnoliopsida</taxon>
        <taxon>eudicotyledons</taxon>
        <taxon>Gunneridae</taxon>
        <taxon>Pentapetalae</taxon>
        <taxon>rosids</taxon>
        <taxon>fabids</taxon>
        <taxon>Fabales</taxon>
        <taxon>Fabaceae</taxon>
        <taxon>Papilionoideae</taxon>
        <taxon>50 kb inversion clade</taxon>
        <taxon>NPAAA clade</taxon>
        <taxon>Hologalegina</taxon>
        <taxon>IRL clade</taxon>
        <taxon>Trifolieae</taxon>
        <taxon>Trifolium</taxon>
    </lineage>
</organism>
<sequence length="59" mass="6275">MINGVSAKCSTTSKAAFSPKASPSITSLEPRTTFVMAPTHFPTSVRRTIPKPQRPSSQG</sequence>
<reference evidence="2 3" key="1">
    <citation type="journal article" date="2014" name="Am. J. Bot.">
        <title>Genome assembly and annotation for red clover (Trifolium pratense; Fabaceae).</title>
        <authorList>
            <person name="Istvanek J."/>
            <person name="Jaros M."/>
            <person name="Krenek A."/>
            <person name="Repkova J."/>
        </authorList>
    </citation>
    <scope>NUCLEOTIDE SEQUENCE [LARGE SCALE GENOMIC DNA]</scope>
    <source>
        <strain evidence="3">cv. Tatra</strain>
        <tissue evidence="2">Young leaves</tissue>
    </source>
</reference>
<feature type="region of interest" description="Disordered" evidence="1">
    <location>
        <begin position="1"/>
        <end position="25"/>
    </location>
</feature>
<reference evidence="2 3" key="2">
    <citation type="journal article" date="2017" name="Front. Plant Sci.">
        <title>Gene Classification and Mining of Molecular Markers Useful in Red Clover (Trifolium pratense) Breeding.</title>
        <authorList>
            <person name="Istvanek J."/>
            <person name="Dluhosova J."/>
            <person name="Dluhos P."/>
            <person name="Patkova L."/>
            <person name="Nedelnik J."/>
            <person name="Repkova J."/>
        </authorList>
    </citation>
    <scope>NUCLEOTIDE SEQUENCE [LARGE SCALE GENOMIC DNA]</scope>
    <source>
        <strain evidence="3">cv. Tatra</strain>
        <tissue evidence="2">Young leaves</tissue>
    </source>
</reference>
<protein>
    <submittedName>
        <fullName evidence="2">Uncharacterized protein</fullName>
    </submittedName>
</protein>
<evidence type="ECO:0000256" key="1">
    <source>
        <dbReference type="SAM" id="MobiDB-lite"/>
    </source>
</evidence>
<dbReference type="AlphaFoldDB" id="A0A2K3M463"/>
<name>A0A2K3M463_TRIPR</name>
<evidence type="ECO:0000313" key="2">
    <source>
        <dbReference type="EMBL" id="PNX85576.1"/>
    </source>
</evidence>
<dbReference type="Proteomes" id="UP000236291">
    <property type="component" value="Unassembled WGS sequence"/>
</dbReference>
<dbReference type="EMBL" id="ASHM01049072">
    <property type="protein sequence ID" value="PNX85576.1"/>
    <property type="molecule type" value="Genomic_DNA"/>
</dbReference>